<evidence type="ECO:0000256" key="5">
    <source>
        <dbReference type="ARBA" id="ARBA00022617"/>
    </source>
</evidence>
<keyword evidence="6 15" id="KW-0812">Transmembrane</keyword>
<feature type="transmembrane region" description="Helical" evidence="15">
    <location>
        <begin position="6"/>
        <end position="31"/>
    </location>
</feature>
<evidence type="ECO:0000256" key="9">
    <source>
        <dbReference type="ARBA" id="ARBA00023002"/>
    </source>
</evidence>
<comment type="subcellular location">
    <subcellularLocation>
        <location evidence="2">Membrane</location>
    </subcellularLocation>
</comment>
<dbReference type="AlphaFoldDB" id="A0A2H3BWY9"/>
<dbReference type="InterPro" id="IPR002403">
    <property type="entry name" value="Cyt_P450_E_grp-IV"/>
</dbReference>
<keyword evidence="10 13" id="KW-0408">Iron</keyword>
<dbReference type="GO" id="GO:0005506">
    <property type="term" value="F:iron ion binding"/>
    <property type="evidence" value="ECO:0007669"/>
    <property type="project" value="InterPro"/>
</dbReference>
<comment type="pathway">
    <text evidence="3">Secondary metabolite biosynthesis; terpenoid biosynthesis.</text>
</comment>
<dbReference type="PRINTS" id="PR00385">
    <property type="entry name" value="P450"/>
</dbReference>
<comment type="similarity">
    <text evidence="4 14">Belongs to the cytochrome P450 family.</text>
</comment>
<evidence type="ECO:0000256" key="10">
    <source>
        <dbReference type="ARBA" id="ARBA00023004"/>
    </source>
</evidence>
<evidence type="ECO:0000313" key="17">
    <source>
        <dbReference type="Proteomes" id="UP000218334"/>
    </source>
</evidence>
<dbReference type="PANTHER" id="PTHR24305:SF166">
    <property type="entry name" value="CYTOCHROME P450 12A4, MITOCHONDRIAL-RELATED"/>
    <property type="match status" value="1"/>
</dbReference>
<dbReference type="PRINTS" id="PR00465">
    <property type="entry name" value="EP450IV"/>
</dbReference>
<dbReference type="SUPFAM" id="SSF48264">
    <property type="entry name" value="Cytochrome P450"/>
    <property type="match status" value="1"/>
</dbReference>
<organism evidence="16 17">
    <name type="scientific">Armillaria solidipes</name>
    <dbReference type="NCBI Taxonomy" id="1076256"/>
    <lineage>
        <taxon>Eukaryota</taxon>
        <taxon>Fungi</taxon>
        <taxon>Dikarya</taxon>
        <taxon>Basidiomycota</taxon>
        <taxon>Agaricomycotina</taxon>
        <taxon>Agaricomycetes</taxon>
        <taxon>Agaricomycetidae</taxon>
        <taxon>Agaricales</taxon>
        <taxon>Marasmiineae</taxon>
        <taxon>Physalacriaceae</taxon>
        <taxon>Armillaria</taxon>
    </lineage>
</organism>
<evidence type="ECO:0000256" key="6">
    <source>
        <dbReference type="ARBA" id="ARBA00022692"/>
    </source>
</evidence>
<evidence type="ECO:0000256" key="3">
    <source>
        <dbReference type="ARBA" id="ARBA00004721"/>
    </source>
</evidence>
<dbReference type="PANTHER" id="PTHR24305">
    <property type="entry name" value="CYTOCHROME P450"/>
    <property type="match status" value="1"/>
</dbReference>
<evidence type="ECO:0000256" key="4">
    <source>
        <dbReference type="ARBA" id="ARBA00010617"/>
    </source>
</evidence>
<evidence type="ECO:0000256" key="12">
    <source>
        <dbReference type="ARBA" id="ARBA00023136"/>
    </source>
</evidence>
<keyword evidence="12 15" id="KW-0472">Membrane</keyword>
<keyword evidence="11 14" id="KW-0503">Monooxygenase</keyword>
<dbReference type="InterPro" id="IPR017972">
    <property type="entry name" value="Cyt_P450_CS"/>
</dbReference>
<evidence type="ECO:0000256" key="2">
    <source>
        <dbReference type="ARBA" id="ARBA00004370"/>
    </source>
</evidence>
<dbReference type="PROSITE" id="PS00086">
    <property type="entry name" value="CYTOCHROME_P450"/>
    <property type="match status" value="1"/>
</dbReference>
<gene>
    <name evidence="16" type="ORF">ARMSODRAFT_938189</name>
</gene>
<evidence type="ECO:0000256" key="7">
    <source>
        <dbReference type="ARBA" id="ARBA00022723"/>
    </source>
</evidence>
<evidence type="ECO:0000313" key="16">
    <source>
        <dbReference type="EMBL" id="PBK67566.1"/>
    </source>
</evidence>
<protein>
    <submittedName>
        <fullName evidence="16">Cytochrome P450</fullName>
    </submittedName>
</protein>
<dbReference type="GO" id="GO:0004497">
    <property type="term" value="F:monooxygenase activity"/>
    <property type="evidence" value="ECO:0007669"/>
    <property type="project" value="UniProtKB-KW"/>
</dbReference>
<dbReference type="CDD" id="cd11069">
    <property type="entry name" value="CYP_FUM15-like"/>
    <property type="match status" value="1"/>
</dbReference>
<evidence type="ECO:0000256" key="13">
    <source>
        <dbReference type="PIRSR" id="PIRSR602403-1"/>
    </source>
</evidence>
<sequence length="547" mass="61192">MGFLTASRLIVIMAVVLAWGLLCIVLVHTLYRRWTRRASLTNLPGPEPESFLLGNLRQFYQGQAGEADFKWQASFGHILRIKGILGENCLFVSDPKALQHIYHSGYVFRKHVIRRELTRLVAGKGIIWADTNDHRRQRRVILPAFGAAETKALFPYFSEFAALLVLKWKEVIGMENSAILDMPSWMSRTTLDVIGHAAFDYPFHALEEKDSVLRQAFGKVAGETFGRPSKKSIFIQNILQYAPTSLVGYLYSHAANFEQARETTRLVQQVSKDLIDSKSEAFMQGGGEHDVMSLLVKANLKEKTNQGLTDEEMLAAMQTIMGAGHETTANSLTWTLYELAKRPDLQTKLRNEVKDMEKAIGGADFSVANLESMPYLQAVMKEALRMHPVSYFGLREAARDDVIPLSKPVTLRDGSVVKEVPVSKGTTVYISIAGYNRNEDVFGEDAHSFKPERWLDGGVPRKGATAVGVYGNLMSFGSGVRSCVGWRFALLEYQTILVQLTKNFEFSIDPTTVSKVRREAAMIMQPTIDGEYEKGPQLPLRVSLIEG</sequence>
<evidence type="ECO:0000256" key="11">
    <source>
        <dbReference type="ARBA" id="ARBA00023033"/>
    </source>
</evidence>
<dbReference type="GO" id="GO:0016020">
    <property type="term" value="C:membrane"/>
    <property type="evidence" value="ECO:0007669"/>
    <property type="project" value="UniProtKB-SubCell"/>
</dbReference>
<dbReference type="Gene3D" id="1.10.630.10">
    <property type="entry name" value="Cytochrome P450"/>
    <property type="match status" value="1"/>
</dbReference>
<evidence type="ECO:0000256" key="14">
    <source>
        <dbReference type="RuleBase" id="RU000461"/>
    </source>
</evidence>
<dbReference type="GO" id="GO:0016705">
    <property type="term" value="F:oxidoreductase activity, acting on paired donors, with incorporation or reduction of molecular oxygen"/>
    <property type="evidence" value="ECO:0007669"/>
    <property type="project" value="InterPro"/>
</dbReference>
<dbReference type="Pfam" id="PF00067">
    <property type="entry name" value="p450"/>
    <property type="match status" value="1"/>
</dbReference>
<accession>A0A2H3BWY9</accession>
<keyword evidence="5 13" id="KW-0349">Heme</keyword>
<evidence type="ECO:0000256" key="8">
    <source>
        <dbReference type="ARBA" id="ARBA00022989"/>
    </source>
</evidence>
<dbReference type="GO" id="GO:0020037">
    <property type="term" value="F:heme binding"/>
    <property type="evidence" value="ECO:0007669"/>
    <property type="project" value="InterPro"/>
</dbReference>
<keyword evidence="8 15" id="KW-1133">Transmembrane helix</keyword>
<dbReference type="EMBL" id="KZ293436">
    <property type="protein sequence ID" value="PBK67566.1"/>
    <property type="molecule type" value="Genomic_DNA"/>
</dbReference>
<dbReference type="InterPro" id="IPR036396">
    <property type="entry name" value="Cyt_P450_sf"/>
</dbReference>
<proteinExistence type="inferred from homology"/>
<dbReference type="STRING" id="1076256.A0A2H3BWY9"/>
<comment type="cofactor">
    <cofactor evidence="1 13">
        <name>heme</name>
        <dbReference type="ChEBI" id="CHEBI:30413"/>
    </cofactor>
</comment>
<keyword evidence="9 14" id="KW-0560">Oxidoreductase</keyword>
<name>A0A2H3BWY9_9AGAR</name>
<keyword evidence="17" id="KW-1185">Reference proteome</keyword>
<evidence type="ECO:0000256" key="1">
    <source>
        <dbReference type="ARBA" id="ARBA00001971"/>
    </source>
</evidence>
<dbReference type="Proteomes" id="UP000218334">
    <property type="component" value="Unassembled WGS sequence"/>
</dbReference>
<reference evidence="17" key="1">
    <citation type="journal article" date="2017" name="Nat. Ecol. Evol.">
        <title>Genome expansion and lineage-specific genetic innovations in the forest pathogenic fungi Armillaria.</title>
        <authorList>
            <person name="Sipos G."/>
            <person name="Prasanna A.N."/>
            <person name="Walter M.C."/>
            <person name="O'Connor E."/>
            <person name="Balint B."/>
            <person name="Krizsan K."/>
            <person name="Kiss B."/>
            <person name="Hess J."/>
            <person name="Varga T."/>
            <person name="Slot J."/>
            <person name="Riley R."/>
            <person name="Boka B."/>
            <person name="Rigling D."/>
            <person name="Barry K."/>
            <person name="Lee J."/>
            <person name="Mihaltcheva S."/>
            <person name="LaButti K."/>
            <person name="Lipzen A."/>
            <person name="Waldron R."/>
            <person name="Moloney N.M."/>
            <person name="Sperisen C."/>
            <person name="Kredics L."/>
            <person name="Vagvoelgyi C."/>
            <person name="Patrignani A."/>
            <person name="Fitzpatrick D."/>
            <person name="Nagy I."/>
            <person name="Doyle S."/>
            <person name="Anderson J.B."/>
            <person name="Grigoriev I.V."/>
            <person name="Gueldener U."/>
            <person name="Muensterkoetter M."/>
            <person name="Nagy L.G."/>
        </authorList>
    </citation>
    <scope>NUCLEOTIDE SEQUENCE [LARGE SCALE GENOMIC DNA]</scope>
    <source>
        <strain evidence="17">28-4</strain>
    </source>
</reference>
<evidence type="ECO:0000256" key="15">
    <source>
        <dbReference type="SAM" id="Phobius"/>
    </source>
</evidence>
<dbReference type="InterPro" id="IPR001128">
    <property type="entry name" value="Cyt_P450"/>
</dbReference>
<feature type="binding site" description="axial binding residue" evidence="13">
    <location>
        <position position="483"/>
    </location>
    <ligand>
        <name>heme</name>
        <dbReference type="ChEBI" id="CHEBI:30413"/>
    </ligand>
    <ligandPart>
        <name>Fe</name>
        <dbReference type="ChEBI" id="CHEBI:18248"/>
    </ligandPart>
</feature>
<dbReference type="InterPro" id="IPR050121">
    <property type="entry name" value="Cytochrome_P450_monoxygenase"/>
</dbReference>
<keyword evidence="7 13" id="KW-0479">Metal-binding</keyword>